<sequence length="203" mass="22733">MGTSQHLFITIYRISLLTRNLVSQDLKVVSAVRSELQLFDQHLDSLQPHPNPDQNTQAGCLHDTVTSELYRIACQIHVKRLLAQDTPDEDDNIQQLVISFINLLHQLPASSPSQNILSWPLVVAGYSAPTKGYQDIISAKLDQIQSEWRSDVFSKGAAFLRLKWKTDRGSVCASSGSITSWCRRALATQDYISAWHNCPVVMA</sequence>
<comment type="caution">
    <text evidence="1">The sequence shown here is derived from an EMBL/GenBank/DDBJ whole genome shotgun (WGS) entry which is preliminary data.</text>
</comment>
<dbReference type="Pfam" id="PF11951">
    <property type="entry name" value="Fungal_trans_2"/>
    <property type="match status" value="1"/>
</dbReference>
<reference evidence="1" key="1">
    <citation type="journal article" date="2023" name="IMA Fungus">
        <title>Comparative genomic study of the Penicillium genus elucidates a diverse pangenome and 15 lateral gene transfer events.</title>
        <authorList>
            <person name="Petersen C."/>
            <person name="Sorensen T."/>
            <person name="Nielsen M.R."/>
            <person name="Sondergaard T.E."/>
            <person name="Sorensen J.L."/>
            <person name="Fitzpatrick D.A."/>
            <person name="Frisvad J.C."/>
            <person name="Nielsen K.L."/>
        </authorList>
    </citation>
    <scope>NUCLEOTIDE SEQUENCE</scope>
    <source>
        <strain evidence="1">IBT 17514</strain>
    </source>
</reference>
<accession>A0AAD6HAE8</accession>
<organism evidence="1 2">
    <name type="scientific">Penicillium malachiteum</name>
    <dbReference type="NCBI Taxonomy" id="1324776"/>
    <lineage>
        <taxon>Eukaryota</taxon>
        <taxon>Fungi</taxon>
        <taxon>Dikarya</taxon>
        <taxon>Ascomycota</taxon>
        <taxon>Pezizomycotina</taxon>
        <taxon>Eurotiomycetes</taxon>
        <taxon>Eurotiomycetidae</taxon>
        <taxon>Eurotiales</taxon>
        <taxon>Aspergillaceae</taxon>
        <taxon>Penicillium</taxon>
    </lineage>
</organism>
<dbReference type="Proteomes" id="UP001215712">
    <property type="component" value="Unassembled WGS sequence"/>
</dbReference>
<evidence type="ECO:0000313" key="2">
    <source>
        <dbReference type="Proteomes" id="UP001215712"/>
    </source>
</evidence>
<dbReference type="AlphaFoldDB" id="A0AAD6HAE8"/>
<protein>
    <submittedName>
        <fullName evidence="1">Uncharacterized protein</fullName>
    </submittedName>
</protein>
<evidence type="ECO:0000313" key="1">
    <source>
        <dbReference type="EMBL" id="KAJ5703273.1"/>
    </source>
</evidence>
<reference evidence="1" key="2">
    <citation type="submission" date="2023-01" db="EMBL/GenBank/DDBJ databases">
        <authorList>
            <person name="Petersen C."/>
        </authorList>
    </citation>
    <scope>NUCLEOTIDE SEQUENCE</scope>
    <source>
        <strain evidence="1">IBT 17514</strain>
    </source>
</reference>
<gene>
    <name evidence="1" type="ORF">N7493_011662</name>
</gene>
<dbReference type="InterPro" id="IPR021858">
    <property type="entry name" value="Fun_TF"/>
</dbReference>
<keyword evidence="2" id="KW-1185">Reference proteome</keyword>
<proteinExistence type="predicted"/>
<dbReference type="EMBL" id="JAQJAN010000023">
    <property type="protein sequence ID" value="KAJ5703273.1"/>
    <property type="molecule type" value="Genomic_DNA"/>
</dbReference>
<name>A0AAD6HAE8_9EURO</name>